<dbReference type="RefSeq" id="XP_062677207.1">
    <property type="nucleotide sequence ID" value="XM_062825239.1"/>
</dbReference>
<proteinExistence type="predicted"/>
<evidence type="ECO:0000313" key="4">
    <source>
        <dbReference type="EMBL" id="KAK3335041.1"/>
    </source>
</evidence>
<feature type="compositionally biased region" description="Polar residues" evidence="1">
    <location>
        <begin position="286"/>
        <end position="306"/>
    </location>
</feature>
<keyword evidence="2" id="KW-0812">Transmembrane</keyword>
<feature type="region of interest" description="Disordered" evidence="1">
    <location>
        <begin position="149"/>
        <end position="191"/>
    </location>
</feature>
<feature type="signal peptide" evidence="3">
    <location>
        <begin position="1"/>
        <end position="31"/>
    </location>
</feature>
<keyword evidence="3" id="KW-0732">Signal</keyword>
<evidence type="ECO:0000313" key="5">
    <source>
        <dbReference type="Proteomes" id="UP001278500"/>
    </source>
</evidence>
<feature type="compositionally biased region" description="Low complexity" evidence="1">
    <location>
        <begin position="149"/>
        <end position="174"/>
    </location>
</feature>
<gene>
    <name evidence="4" type="ORF">B0H65DRAFT_436328</name>
</gene>
<name>A0AAE0MJN2_9PEZI</name>
<feature type="chain" id="PRO_5041941193" evidence="3">
    <location>
        <begin position="32"/>
        <end position="329"/>
    </location>
</feature>
<keyword evidence="2" id="KW-1133">Transmembrane helix</keyword>
<organism evidence="4 5">
    <name type="scientific">Neurospora tetraspora</name>
    <dbReference type="NCBI Taxonomy" id="94610"/>
    <lineage>
        <taxon>Eukaryota</taxon>
        <taxon>Fungi</taxon>
        <taxon>Dikarya</taxon>
        <taxon>Ascomycota</taxon>
        <taxon>Pezizomycotina</taxon>
        <taxon>Sordariomycetes</taxon>
        <taxon>Sordariomycetidae</taxon>
        <taxon>Sordariales</taxon>
        <taxon>Sordariaceae</taxon>
        <taxon>Neurospora</taxon>
    </lineage>
</organism>
<feature type="compositionally biased region" description="Pro residues" evidence="1">
    <location>
        <begin position="259"/>
        <end position="272"/>
    </location>
</feature>
<keyword evidence="5" id="KW-1185">Reference proteome</keyword>
<accession>A0AAE0MJN2</accession>
<dbReference type="Proteomes" id="UP001278500">
    <property type="component" value="Unassembled WGS sequence"/>
</dbReference>
<comment type="caution">
    <text evidence="4">The sequence shown here is derived from an EMBL/GenBank/DDBJ whole genome shotgun (WGS) entry which is preliminary data.</text>
</comment>
<dbReference type="GeneID" id="87862393"/>
<sequence>MALNTVRTTLHFVVVQLCLLWYCGMVSRTVGQSTFSDNFEGIQSPLNGRPYVVTCSSPWIYSTWSKWAACCSRNDPNCQFYTRCNAGTAFGFNDATWNWYTSQATCFSMTIYDHYSSASNSWMEIACAYEGWNVFTIYRNLDASATSTSSTPITSSSASTSEPSLTSVVATSTSSPPPPTTKDPEPSPSKAWIAGPVAGGIAALLLLGALFFWWRRRKNAQNSIETPPMTQTGAASGYQPEYVGNPHGNNYTPQLHSPSSPPAAPYYPPNSPPHYSSNSPGLHDASTASQYNYPASGTPNTMSWQGSPRPVSEQPSAGMQHKQILVEAP</sequence>
<protein>
    <submittedName>
        <fullName evidence="4">Uncharacterized protein</fullName>
    </submittedName>
</protein>
<evidence type="ECO:0000256" key="2">
    <source>
        <dbReference type="SAM" id="Phobius"/>
    </source>
</evidence>
<dbReference type="EMBL" id="JAUEPP010000009">
    <property type="protein sequence ID" value="KAK3335041.1"/>
    <property type="molecule type" value="Genomic_DNA"/>
</dbReference>
<dbReference type="AlphaFoldDB" id="A0AAE0MJN2"/>
<feature type="transmembrane region" description="Helical" evidence="2">
    <location>
        <begin position="191"/>
        <end position="214"/>
    </location>
</feature>
<reference evidence="4" key="1">
    <citation type="journal article" date="2023" name="Mol. Phylogenet. Evol.">
        <title>Genome-scale phylogeny and comparative genomics of the fungal order Sordariales.</title>
        <authorList>
            <person name="Hensen N."/>
            <person name="Bonometti L."/>
            <person name="Westerberg I."/>
            <person name="Brannstrom I.O."/>
            <person name="Guillou S."/>
            <person name="Cros-Aarteil S."/>
            <person name="Calhoun S."/>
            <person name="Haridas S."/>
            <person name="Kuo A."/>
            <person name="Mondo S."/>
            <person name="Pangilinan J."/>
            <person name="Riley R."/>
            <person name="LaButti K."/>
            <person name="Andreopoulos B."/>
            <person name="Lipzen A."/>
            <person name="Chen C."/>
            <person name="Yan M."/>
            <person name="Daum C."/>
            <person name="Ng V."/>
            <person name="Clum A."/>
            <person name="Steindorff A."/>
            <person name="Ohm R.A."/>
            <person name="Martin F."/>
            <person name="Silar P."/>
            <person name="Natvig D.O."/>
            <person name="Lalanne C."/>
            <person name="Gautier V."/>
            <person name="Ament-Velasquez S.L."/>
            <person name="Kruys A."/>
            <person name="Hutchinson M.I."/>
            <person name="Powell A.J."/>
            <person name="Barry K."/>
            <person name="Miller A.N."/>
            <person name="Grigoriev I.V."/>
            <person name="Debuchy R."/>
            <person name="Gladieux P."/>
            <person name="Hiltunen Thoren M."/>
            <person name="Johannesson H."/>
        </authorList>
    </citation>
    <scope>NUCLEOTIDE SEQUENCE</scope>
    <source>
        <strain evidence="4">CBS 560.94</strain>
    </source>
</reference>
<feature type="region of interest" description="Disordered" evidence="1">
    <location>
        <begin position="223"/>
        <end position="329"/>
    </location>
</feature>
<feature type="compositionally biased region" description="Polar residues" evidence="1">
    <location>
        <begin position="223"/>
        <end position="234"/>
    </location>
</feature>
<reference evidence="4" key="2">
    <citation type="submission" date="2023-06" db="EMBL/GenBank/DDBJ databases">
        <authorList>
            <consortium name="Lawrence Berkeley National Laboratory"/>
            <person name="Haridas S."/>
            <person name="Hensen N."/>
            <person name="Bonometti L."/>
            <person name="Westerberg I."/>
            <person name="Brannstrom I.O."/>
            <person name="Guillou S."/>
            <person name="Cros-Aarteil S."/>
            <person name="Calhoun S."/>
            <person name="Kuo A."/>
            <person name="Mondo S."/>
            <person name="Pangilinan J."/>
            <person name="Riley R."/>
            <person name="Labutti K."/>
            <person name="Andreopoulos B."/>
            <person name="Lipzen A."/>
            <person name="Chen C."/>
            <person name="Yanf M."/>
            <person name="Daum C."/>
            <person name="Ng V."/>
            <person name="Clum A."/>
            <person name="Steindorff A."/>
            <person name="Ohm R."/>
            <person name="Martin F."/>
            <person name="Silar P."/>
            <person name="Natvig D."/>
            <person name="Lalanne C."/>
            <person name="Gautier V."/>
            <person name="Ament-Velasquez S.L."/>
            <person name="Kruys A."/>
            <person name="Hutchinson M.I."/>
            <person name="Powell A.J."/>
            <person name="Barry K."/>
            <person name="Miller A.N."/>
            <person name="Grigoriev I.V."/>
            <person name="Debuchy R."/>
            <person name="Gladieux P."/>
            <person name="Thoren M.H."/>
            <person name="Johannesson H."/>
        </authorList>
    </citation>
    <scope>NUCLEOTIDE SEQUENCE</scope>
    <source>
        <strain evidence="4">CBS 560.94</strain>
    </source>
</reference>
<evidence type="ECO:0000256" key="3">
    <source>
        <dbReference type="SAM" id="SignalP"/>
    </source>
</evidence>
<keyword evidence="2" id="KW-0472">Membrane</keyword>
<evidence type="ECO:0000256" key="1">
    <source>
        <dbReference type="SAM" id="MobiDB-lite"/>
    </source>
</evidence>